<dbReference type="EMBL" id="CP015839">
    <property type="protein sequence ID" value="ANG64295.1"/>
    <property type="molecule type" value="Genomic_DNA"/>
</dbReference>
<name>A0A1A9F2A8_9GAMM</name>
<reference evidence="1 2" key="2">
    <citation type="journal article" date="2018" name="Int. J. Syst. Evol. Microbiol.">
        <title>Marinobacterium aestuarii sp. nov., a benzene-degrading marine bacterium isolated from estuary sediment.</title>
        <authorList>
            <person name="Bae S.S."/>
            <person name="Jung J."/>
            <person name="Chung D."/>
            <person name="Baek K."/>
        </authorList>
    </citation>
    <scope>NUCLEOTIDE SEQUENCE [LARGE SCALE GENOMIC DNA]</scope>
    <source>
        <strain evidence="1 2">ST58-10</strain>
    </source>
</reference>
<accession>A0A1A9F2A8</accession>
<protein>
    <submittedName>
        <fullName evidence="1">Uncharacterized protein</fullName>
    </submittedName>
</protein>
<dbReference type="AlphaFoldDB" id="A0A1A9F2A8"/>
<organism evidence="1 2">
    <name type="scientific">Marinobacterium aestuarii</name>
    <dbReference type="NCBI Taxonomy" id="1821621"/>
    <lineage>
        <taxon>Bacteria</taxon>
        <taxon>Pseudomonadati</taxon>
        <taxon>Pseudomonadota</taxon>
        <taxon>Gammaproteobacteria</taxon>
        <taxon>Oceanospirillales</taxon>
        <taxon>Oceanospirillaceae</taxon>
        <taxon>Marinobacterium</taxon>
    </lineage>
</organism>
<dbReference type="Proteomes" id="UP000078070">
    <property type="component" value="Chromosome"/>
</dbReference>
<dbReference type="KEGG" id="mars:A8C75_18660"/>
<evidence type="ECO:0000313" key="1">
    <source>
        <dbReference type="EMBL" id="ANG64295.1"/>
    </source>
</evidence>
<sequence>MLGTVKAVASDTDTEAVYRWARDYGYWAELPEDESTFIKTIQIMSIEFDGGNGNEEITVLMSRTDYDAIAIKPGDLVRYIPHESDNPLPSYAQGVAQHFWNLFGCIAVLCREDDIKCRKRYVTGIYRVADGVELNSHGDQSEELAKRIDPITYLPLQSRTY</sequence>
<gene>
    <name evidence="1" type="ORF">A8C75_18660</name>
</gene>
<reference evidence="2" key="1">
    <citation type="submission" date="2016-05" db="EMBL/GenBank/DDBJ databases">
        <authorList>
            <person name="Baek K."/>
            <person name="Yang S.-J."/>
        </authorList>
    </citation>
    <scope>NUCLEOTIDE SEQUENCE [LARGE SCALE GENOMIC DNA]</scope>
    <source>
        <strain evidence="2">ST58-10</strain>
    </source>
</reference>
<proteinExistence type="predicted"/>
<evidence type="ECO:0000313" key="2">
    <source>
        <dbReference type="Proteomes" id="UP000078070"/>
    </source>
</evidence>
<keyword evidence="2" id="KW-1185">Reference proteome</keyword>